<dbReference type="Proteomes" id="UP000298133">
    <property type="component" value="Unassembled WGS sequence"/>
</dbReference>
<dbReference type="AlphaFoldDB" id="A0A4Y8UMT8"/>
<organism evidence="2 3">
    <name type="scientific">Gammaproteobacteria bacterium LSUCC0057</name>
    <dbReference type="NCBI Taxonomy" id="2559237"/>
    <lineage>
        <taxon>Bacteria</taxon>
        <taxon>Pseudomonadati</taxon>
        <taxon>Pseudomonadota</taxon>
        <taxon>Gammaproteobacteria</taxon>
        <taxon>Cellvibrionales</taxon>
        <taxon>Porticoccaceae</taxon>
        <taxon>SAR92 clade</taxon>
    </lineage>
</organism>
<keyword evidence="3" id="KW-1185">Reference proteome</keyword>
<comment type="caution">
    <text evidence="2">The sequence shown here is derived from an EMBL/GenBank/DDBJ whole genome shotgun (WGS) entry which is preliminary data.</text>
</comment>
<accession>A0A4Y8UMT8</accession>
<sequence length="112" mass="12183">MSSHHELLRLDIADEQALYQHYMPFVEGGALFIATEHPYEIGDELFYLLKLYSAPEPLPLTGVVVWVTPSGASGARRSGVGIALGEAQRALADEIEQALTLVAHSHKATLTL</sequence>
<dbReference type="Pfam" id="PF07238">
    <property type="entry name" value="PilZ"/>
    <property type="match status" value="1"/>
</dbReference>
<dbReference type="InterPro" id="IPR009875">
    <property type="entry name" value="PilZ_domain"/>
</dbReference>
<evidence type="ECO:0000313" key="2">
    <source>
        <dbReference type="EMBL" id="TFH68949.1"/>
    </source>
</evidence>
<protein>
    <submittedName>
        <fullName evidence="2">Pilus assembly protein PilZ</fullName>
    </submittedName>
</protein>
<dbReference type="EMBL" id="SPIA01000001">
    <property type="protein sequence ID" value="TFH68949.1"/>
    <property type="molecule type" value="Genomic_DNA"/>
</dbReference>
<gene>
    <name evidence="2" type="ORF">E3W66_03110</name>
</gene>
<dbReference type="Gene3D" id="2.40.10.220">
    <property type="entry name" value="predicted glycosyltransferase like domains"/>
    <property type="match status" value="1"/>
</dbReference>
<proteinExistence type="predicted"/>
<evidence type="ECO:0000259" key="1">
    <source>
        <dbReference type="Pfam" id="PF07238"/>
    </source>
</evidence>
<reference evidence="2 3" key="1">
    <citation type="submission" date="2019-03" db="EMBL/GenBank/DDBJ databases">
        <title>Draft genome of Gammaproteobacteria bacterium LSUCC0057, a member of the SAR92 clade.</title>
        <authorList>
            <person name="Lanclos V.C."/>
            <person name="Doiron C."/>
            <person name="Henson M.W."/>
            <person name="Thrash J.C."/>
        </authorList>
    </citation>
    <scope>NUCLEOTIDE SEQUENCE [LARGE SCALE GENOMIC DNA]</scope>
    <source>
        <strain evidence="2 3">LSUCC0057</strain>
    </source>
</reference>
<feature type="domain" description="PilZ" evidence="1">
    <location>
        <begin position="12"/>
        <end position="96"/>
    </location>
</feature>
<dbReference type="OrthoDB" id="5296245at2"/>
<dbReference type="GO" id="GO:0035438">
    <property type="term" value="F:cyclic-di-GMP binding"/>
    <property type="evidence" value="ECO:0007669"/>
    <property type="project" value="InterPro"/>
</dbReference>
<evidence type="ECO:0000313" key="3">
    <source>
        <dbReference type="Proteomes" id="UP000298133"/>
    </source>
</evidence>
<name>A0A4Y8UMT8_9GAMM</name>